<proteinExistence type="inferred from homology"/>
<dbReference type="AlphaFoldDB" id="A0A162CVT6"/>
<evidence type="ECO:0000313" key="5">
    <source>
        <dbReference type="Proteomes" id="UP000076715"/>
    </source>
</evidence>
<dbReference type="GO" id="GO:0009691">
    <property type="term" value="P:cytokinin biosynthetic process"/>
    <property type="evidence" value="ECO:0007669"/>
    <property type="project" value="UniProtKB-UniRule"/>
</dbReference>
<reference evidence="4 5" key="1">
    <citation type="submission" date="2016-01" db="EMBL/GenBank/DDBJ databases">
        <title>The draft genome sequence of Aquimarina sp. RZW4-3-2.</title>
        <authorList>
            <person name="Wang Y."/>
        </authorList>
    </citation>
    <scope>NUCLEOTIDE SEQUENCE [LARGE SCALE GENOMIC DNA]</scope>
    <source>
        <strain evidence="4 5">RZW4-3-2</strain>
    </source>
</reference>
<protein>
    <recommendedName>
        <fullName evidence="3">Cytokinin riboside 5'-monophosphate phosphoribohydrolase</fullName>
        <ecNumber evidence="3">3.2.2.n1</ecNumber>
    </recommendedName>
</protein>
<sequence length="196" mass="22060">MTTLNSICVFCGSSEGNDITIIEKGFLLGEELARRQITLVYGAAKIGIMGKVAEGALTSKGKVIGVIPEFLKLKEVMHLGLHELITTENMHQRKMKMHDLSDGFITLPGGFGTLEELFEIITWAQLGLHQKPIGLLNVGGFYDDLLQLLETMVRRGFLKIENYELLIVDDSIDQLLEKMKMFKPKEVPKWLKPERT</sequence>
<dbReference type="EC" id="3.2.2.n1" evidence="3"/>
<dbReference type="PANTHER" id="PTHR31223">
    <property type="entry name" value="LOG FAMILY PROTEIN YJL055W"/>
    <property type="match status" value="1"/>
</dbReference>
<dbReference type="NCBIfam" id="TIGR00730">
    <property type="entry name" value="Rossman fold protein, TIGR00730 family"/>
    <property type="match status" value="1"/>
</dbReference>
<evidence type="ECO:0000256" key="2">
    <source>
        <dbReference type="ARBA" id="ARBA00006763"/>
    </source>
</evidence>
<dbReference type="InterPro" id="IPR031100">
    <property type="entry name" value="LOG_fam"/>
</dbReference>
<name>A0A162CVT6_9FLAO</name>
<comment type="similarity">
    <text evidence="2 3">Belongs to the LOG family.</text>
</comment>
<organism evidence="4 5">
    <name type="scientific">Aquimarina aggregata</name>
    <dbReference type="NCBI Taxonomy" id="1642818"/>
    <lineage>
        <taxon>Bacteria</taxon>
        <taxon>Pseudomonadati</taxon>
        <taxon>Bacteroidota</taxon>
        <taxon>Flavobacteriia</taxon>
        <taxon>Flavobacteriales</taxon>
        <taxon>Flavobacteriaceae</taxon>
        <taxon>Aquimarina</taxon>
    </lineage>
</organism>
<accession>A0A162CVT6</accession>
<keyword evidence="3" id="KW-0203">Cytokinin biosynthesis</keyword>
<comment type="catalytic activity">
    <reaction evidence="1">
        <text>AMP + H2O = D-ribose 5-phosphate + adenine</text>
        <dbReference type="Rhea" id="RHEA:20129"/>
        <dbReference type="ChEBI" id="CHEBI:15377"/>
        <dbReference type="ChEBI" id="CHEBI:16708"/>
        <dbReference type="ChEBI" id="CHEBI:78346"/>
        <dbReference type="ChEBI" id="CHEBI:456215"/>
        <dbReference type="EC" id="3.2.2.4"/>
    </reaction>
</comment>
<dbReference type="PANTHER" id="PTHR31223:SF70">
    <property type="entry name" value="LOG FAMILY PROTEIN YJL055W"/>
    <property type="match status" value="1"/>
</dbReference>
<dbReference type="Pfam" id="PF03641">
    <property type="entry name" value="Lysine_decarbox"/>
    <property type="match status" value="1"/>
</dbReference>
<dbReference type="EMBL" id="LQRT01000003">
    <property type="protein sequence ID" value="KZS41819.1"/>
    <property type="molecule type" value="Genomic_DNA"/>
</dbReference>
<dbReference type="GO" id="GO:0005829">
    <property type="term" value="C:cytosol"/>
    <property type="evidence" value="ECO:0007669"/>
    <property type="project" value="TreeGrafter"/>
</dbReference>
<dbReference type="GO" id="GO:0008714">
    <property type="term" value="F:AMP nucleosidase activity"/>
    <property type="evidence" value="ECO:0007669"/>
    <property type="project" value="UniProtKB-EC"/>
</dbReference>
<gene>
    <name evidence="4" type="ORF">AWE51_20715</name>
</gene>
<dbReference type="InterPro" id="IPR005269">
    <property type="entry name" value="LOG"/>
</dbReference>
<keyword evidence="3" id="KW-0378">Hydrolase</keyword>
<evidence type="ECO:0000313" key="4">
    <source>
        <dbReference type="EMBL" id="KZS41819.1"/>
    </source>
</evidence>
<keyword evidence="5" id="KW-1185">Reference proteome</keyword>
<comment type="caution">
    <text evidence="4">The sequence shown here is derived from an EMBL/GenBank/DDBJ whole genome shotgun (WGS) entry which is preliminary data.</text>
</comment>
<dbReference type="OrthoDB" id="9801098at2"/>
<evidence type="ECO:0000256" key="3">
    <source>
        <dbReference type="RuleBase" id="RU363015"/>
    </source>
</evidence>
<evidence type="ECO:0000256" key="1">
    <source>
        <dbReference type="ARBA" id="ARBA00000274"/>
    </source>
</evidence>
<dbReference type="STRING" id="1642818.AWE51_20715"/>
<dbReference type="Proteomes" id="UP000076715">
    <property type="component" value="Unassembled WGS sequence"/>
</dbReference>
<dbReference type="SUPFAM" id="SSF102405">
    <property type="entry name" value="MCP/YpsA-like"/>
    <property type="match status" value="1"/>
</dbReference>
<dbReference type="Gene3D" id="3.40.50.450">
    <property type="match status" value="1"/>
</dbReference>
<dbReference type="RefSeq" id="WP_066311557.1">
    <property type="nucleotide sequence ID" value="NZ_CANLSS010000006.1"/>
</dbReference>